<dbReference type="GO" id="GO:0005634">
    <property type="term" value="C:nucleus"/>
    <property type="evidence" value="ECO:0007669"/>
    <property type="project" value="UniProtKB-SubCell"/>
</dbReference>
<dbReference type="EMBL" id="CAJGYO010000004">
    <property type="protein sequence ID" value="CAD6225605.1"/>
    <property type="molecule type" value="Genomic_DNA"/>
</dbReference>
<dbReference type="InterPro" id="IPR044837">
    <property type="entry name" value="REM16-like"/>
</dbReference>
<dbReference type="Gene3D" id="2.40.330.10">
    <property type="entry name" value="DNA-binding pseudobarrel domain"/>
    <property type="match status" value="1"/>
</dbReference>
<dbReference type="AlphaFoldDB" id="A0A811NL80"/>
<comment type="subcellular location">
    <subcellularLocation>
        <location evidence="1">Nucleus</location>
    </subcellularLocation>
</comment>
<dbReference type="CDD" id="cd10017">
    <property type="entry name" value="B3_DNA"/>
    <property type="match status" value="1"/>
</dbReference>
<dbReference type="SUPFAM" id="SSF101936">
    <property type="entry name" value="DNA-binding pseudobarrel domain"/>
    <property type="match status" value="1"/>
</dbReference>
<proteinExistence type="predicted"/>
<keyword evidence="5" id="KW-0539">Nucleus</keyword>
<dbReference type="PANTHER" id="PTHR31391:SF101">
    <property type="entry name" value="B3 DOMAIN-CONTAINING PROTEIN OS01G0234100"/>
    <property type="match status" value="1"/>
</dbReference>
<keyword evidence="4" id="KW-0804">Transcription</keyword>
<dbReference type="Proteomes" id="UP000604825">
    <property type="component" value="Unassembled WGS sequence"/>
</dbReference>
<feature type="compositionally biased region" description="Polar residues" evidence="7">
    <location>
        <begin position="229"/>
        <end position="244"/>
    </location>
</feature>
<protein>
    <recommendedName>
        <fullName evidence="8">TF-B3 domain-containing protein</fullName>
    </recommendedName>
</protein>
<keyword evidence="6" id="KW-0175">Coiled coil</keyword>
<evidence type="ECO:0000256" key="7">
    <source>
        <dbReference type="SAM" id="MobiDB-lite"/>
    </source>
</evidence>
<dbReference type="Pfam" id="PF02362">
    <property type="entry name" value="B3"/>
    <property type="match status" value="1"/>
</dbReference>
<sequence length="438" mass="48977">MEEKMELIKWRTDLLDSGAGSSKSDKDDDAIPMDDELAIVVANEPAALAIHCGDTDDDDGEVIPIEIVRPRRVGPKKRKLPGVPQTQGYDANGHHISVRESAMARAEEIQSNLPAEHPSFIKHMLRSHVVKGFWLGLPKHFCDKHLPNRDVVIVLEDENGEDHDTTYLGYKQGLSAGWRGFAIDHGIKVYIVRANGFKTADADPNLLNLEARKKGEQSCEDVITEEDTTNNNREVPPSDGSSRNGIAISDSEIDFDDVTSFSDVNVILDCLATDCEFHVRLRRTYYELCCSQKSLLHKHLLKQLHPTLVAGVIMETVSIADGIRACKAEASSREDFLVWKKTLEAFELLGVNVAFLLNRVNGLLGVASRSRESYAEWQDKYEELKLERARAGDKMKALELQLSTVKDVLQKVDSEMEELQSSLKKSDEELQELASAPW</sequence>
<evidence type="ECO:0000259" key="8">
    <source>
        <dbReference type="SMART" id="SM01019"/>
    </source>
</evidence>
<dbReference type="PANTHER" id="PTHR31391">
    <property type="entry name" value="B3 DOMAIN-CONTAINING PROTEIN OS11G0197600-RELATED"/>
    <property type="match status" value="1"/>
</dbReference>
<comment type="caution">
    <text evidence="9">The sequence shown here is derived from an EMBL/GenBank/DDBJ whole genome shotgun (WGS) entry which is preliminary data.</text>
</comment>
<dbReference type="SMART" id="SM01019">
    <property type="entry name" value="B3"/>
    <property type="match status" value="1"/>
</dbReference>
<dbReference type="InterPro" id="IPR003340">
    <property type="entry name" value="B3_DNA-bd"/>
</dbReference>
<keyword evidence="10" id="KW-1185">Reference proteome</keyword>
<keyword evidence="3" id="KW-0238">DNA-binding</keyword>
<name>A0A811NL80_9POAL</name>
<feature type="domain" description="TF-B3" evidence="8">
    <location>
        <begin position="120"/>
        <end position="215"/>
    </location>
</feature>
<accession>A0A811NL80</accession>
<dbReference type="GO" id="GO:0003677">
    <property type="term" value="F:DNA binding"/>
    <property type="evidence" value="ECO:0007669"/>
    <property type="project" value="UniProtKB-KW"/>
</dbReference>
<gene>
    <name evidence="9" type="ORF">NCGR_LOCUS17612</name>
</gene>
<evidence type="ECO:0000256" key="2">
    <source>
        <dbReference type="ARBA" id="ARBA00023015"/>
    </source>
</evidence>
<feature type="region of interest" description="Disordered" evidence="7">
    <location>
        <begin position="218"/>
        <end position="246"/>
    </location>
</feature>
<keyword evidence="2" id="KW-0805">Transcription regulation</keyword>
<evidence type="ECO:0000256" key="4">
    <source>
        <dbReference type="ARBA" id="ARBA00023163"/>
    </source>
</evidence>
<feature type="coiled-coil region" evidence="6">
    <location>
        <begin position="367"/>
        <end position="436"/>
    </location>
</feature>
<evidence type="ECO:0000256" key="1">
    <source>
        <dbReference type="ARBA" id="ARBA00004123"/>
    </source>
</evidence>
<evidence type="ECO:0000256" key="5">
    <source>
        <dbReference type="ARBA" id="ARBA00023242"/>
    </source>
</evidence>
<dbReference type="OrthoDB" id="1909330at2759"/>
<dbReference type="InterPro" id="IPR015300">
    <property type="entry name" value="DNA-bd_pseudobarrel_sf"/>
</dbReference>
<evidence type="ECO:0000256" key="3">
    <source>
        <dbReference type="ARBA" id="ARBA00023125"/>
    </source>
</evidence>
<feature type="compositionally biased region" description="Acidic residues" evidence="7">
    <location>
        <begin position="218"/>
        <end position="228"/>
    </location>
</feature>
<reference evidence="9" key="1">
    <citation type="submission" date="2020-10" db="EMBL/GenBank/DDBJ databases">
        <authorList>
            <person name="Han B."/>
            <person name="Lu T."/>
            <person name="Zhao Q."/>
            <person name="Huang X."/>
            <person name="Zhao Y."/>
        </authorList>
    </citation>
    <scope>NUCLEOTIDE SEQUENCE</scope>
</reference>
<evidence type="ECO:0000313" key="10">
    <source>
        <dbReference type="Proteomes" id="UP000604825"/>
    </source>
</evidence>
<evidence type="ECO:0000313" key="9">
    <source>
        <dbReference type="EMBL" id="CAD6225605.1"/>
    </source>
</evidence>
<evidence type="ECO:0000256" key="6">
    <source>
        <dbReference type="SAM" id="Coils"/>
    </source>
</evidence>
<organism evidence="9 10">
    <name type="scientific">Miscanthus lutarioriparius</name>
    <dbReference type="NCBI Taxonomy" id="422564"/>
    <lineage>
        <taxon>Eukaryota</taxon>
        <taxon>Viridiplantae</taxon>
        <taxon>Streptophyta</taxon>
        <taxon>Embryophyta</taxon>
        <taxon>Tracheophyta</taxon>
        <taxon>Spermatophyta</taxon>
        <taxon>Magnoliopsida</taxon>
        <taxon>Liliopsida</taxon>
        <taxon>Poales</taxon>
        <taxon>Poaceae</taxon>
        <taxon>PACMAD clade</taxon>
        <taxon>Panicoideae</taxon>
        <taxon>Andropogonodae</taxon>
        <taxon>Andropogoneae</taxon>
        <taxon>Saccharinae</taxon>
        <taxon>Miscanthus</taxon>
    </lineage>
</organism>